<protein>
    <submittedName>
        <fullName evidence="2">Uncharacterized protein</fullName>
    </submittedName>
</protein>
<evidence type="ECO:0000313" key="3">
    <source>
        <dbReference type="Proteomes" id="UP000076962"/>
    </source>
</evidence>
<feature type="compositionally biased region" description="Low complexity" evidence="1">
    <location>
        <begin position="1"/>
        <end position="19"/>
    </location>
</feature>
<comment type="caution">
    <text evidence="2">The sequence shown here is derived from an EMBL/GenBank/DDBJ whole genome shotgun (WGS) entry which is preliminary data.</text>
</comment>
<sequence length="58" mass="6041">MPRAIPNTPSPSGLGSPTSIFRKSSDCGSAKSRPQLTPTRCCPSLLAPQTKSANWAAL</sequence>
<gene>
    <name evidence="2" type="ORF">THIOM_001456</name>
</gene>
<proteinExistence type="predicted"/>
<evidence type="ECO:0000256" key="1">
    <source>
        <dbReference type="SAM" id="MobiDB-lite"/>
    </source>
</evidence>
<keyword evidence="3" id="KW-1185">Reference proteome</keyword>
<dbReference type="EMBL" id="LUTY01000772">
    <property type="protein sequence ID" value="OAD22730.1"/>
    <property type="molecule type" value="Genomic_DNA"/>
</dbReference>
<accession>A0A176S3Y7</accession>
<evidence type="ECO:0000313" key="2">
    <source>
        <dbReference type="EMBL" id="OAD22730.1"/>
    </source>
</evidence>
<dbReference type="Proteomes" id="UP000076962">
    <property type="component" value="Unassembled WGS sequence"/>
</dbReference>
<feature type="region of interest" description="Disordered" evidence="1">
    <location>
        <begin position="1"/>
        <end position="43"/>
    </location>
</feature>
<name>A0A176S3Y7_9GAMM</name>
<reference evidence="2 3" key="1">
    <citation type="submission" date="2016-05" db="EMBL/GenBank/DDBJ databases">
        <title>Single-cell genome of chain-forming Candidatus Thiomargarita nelsonii and comparison to other large sulfur-oxidizing bacteria.</title>
        <authorList>
            <person name="Winkel M."/>
            <person name="Salman V."/>
            <person name="Woyke T."/>
            <person name="Schulz-Vogt H."/>
            <person name="Richter M."/>
            <person name="Flood B."/>
            <person name="Bailey J."/>
            <person name="Amann R."/>
            <person name="Mussmann M."/>
        </authorList>
    </citation>
    <scope>NUCLEOTIDE SEQUENCE [LARGE SCALE GENOMIC DNA]</scope>
    <source>
        <strain evidence="2 3">THI036</strain>
    </source>
</reference>
<dbReference type="AlphaFoldDB" id="A0A176S3Y7"/>
<organism evidence="2 3">
    <name type="scientific">Candidatus Thiomargarita nelsonii</name>
    <dbReference type="NCBI Taxonomy" id="1003181"/>
    <lineage>
        <taxon>Bacteria</taxon>
        <taxon>Pseudomonadati</taxon>
        <taxon>Pseudomonadota</taxon>
        <taxon>Gammaproteobacteria</taxon>
        <taxon>Thiotrichales</taxon>
        <taxon>Thiotrichaceae</taxon>
        <taxon>Thiomargarita</taxon>
    </lineage>
</organism>